<reference evidence="5" key="1">
    <citation type="journal article" date="2014" name="Int. J. Syst. Evol. Microbiol.">
        <title>Complete genome sequence of Corynebacterium casei LMG S-19264T (=DSM 44701T), isolated from a smear-ripened cheese.</title>
        <authorList>
            <consortium name="US DOE Joint Genome Institute (JGI-PGF)"/>
            <person name="Walter F."/>
            <person name="Albersmeier A."/>
            <person name="Kalinowski J."/>
            <person name="Ruckert C."/>
        </authorList>
    </citation>
    <scope>NUCLEOTIDE SEQUENCE</scope>
    <source>
        <strain evidence="5">JCM 3131</strain>
    </source>
</reference>
<dbReference type="InterPro" id="IPR041916">
    <property type="entry name" value="Anti_sigma_zinc_sf"/>
</dbReference>
<feature type="transmembrane region" description="Helical" evidence="4">
    <location>
        <begin position="158"/>
        <end position="176"/>
    </location>
</feature>
<comment type="caution">
    <text evidence="5">The sequence shown here is derived from an EMBL/GenBank/DDBJ whole genome shotgun (WGS) entry which is preliminary data.</text>
</comment>
<keyword evidence="4" id="KW-1133">Transmembrane helix</keyword>
<dbReference type="EMBL" id="BMQK01000033">
    <property type="protein sequence ID" value="GGQ89745.1"/>
    <property type="molecule type" value="Genomic_DNA"/>
</dbReference>
<evidence type="ECO:0008006" key="7">
    <source>
        <dbReference type="Google" id="ProtNLM"/>
    </source>
</evidence>
<gene>
    <name evidence="5" type="ORF">GCM10010145_69040</name>
</gene>
<accession>A0A918EZ76</accession>
<name>A0A918EZ76_9ACTN</name>
<dbReference type="Gene3D" id="1.10.10.1320">
    <property type="entry name" value="Anti-sigma factor, zinc-finger domain"/>
    <property type="match status" value="1"/>
</dbReference>
<evidence type="ECO:0000313" key="6">
    <source>
        <dbReference type="Proteomes" id="UP000620156"/>
    </source>
</evidence>
<dbReference type="AlphaFoldDB" id="A0A918EZ76"/>
<evidence type="ECO:0000256" key="3">
    <source>
        <dbReference type="SAM" id="MobiDB-lite"/>
    </source>
</evidence>
<proteinExistence type="predicted"/>
<reference evidence="5" key="2">
    <citation type="submission" date="2020-09" db="EMBL/GenBank/DDBJ databases">
        <authorList>
            <person name="Sun Q."/>
            <person name="Ohkuma M."/>
        </authorList>
    </citation>
    <scope>NUCLEOTIDE SEQUENCE</scope>
    <source>
        <strain evidence="5">JCM 3131</strain>
    </source>
</reference>
<feature type="region of interest" description="Disordered" evidence="3">
    <location>
        <begin position="184"/>
        <end position="203"/>
    </location>
</feature>
<protein>
    <recommendedName>
        <fullName evidence="7">Zinc-finger domain-containing protein</fullName>
    </recommendedName>
</protein>
<sequence length="324" mass="33846">MTSTTDTAGHPEVTELSDLVEGLLPPSRSSDVRRHLDECPLCADVHDSLEEIRGLLGRLPGPSPMPADVAGRIDAALAAEALLSATAPAHNTPADFPKALMSADPVPVEASHSQLDTVGGTRVSRETTSAADRPAGHPRAATGPGRNERRLRTRRRTAVLGTVLTVATLGLGTVFVQSMGDEDVEGPKAARSQDASAKTFSGDTIENQVTKLLAENGDVGSLGTEAKPNTPGSPTDGASTFRTVNVPDCIREGIGRSEPALGARQGRYQDTQAYLVVLTDASHADRVMAYVVDADCIDKQRMIPGEVLAQQSYARSAAAPSAAP</sequence>
<evidence type="ECO:0000256" key="2">
    <source>
        <dbReference type="ARBA" id="ARBA00023163"/>
    </source>
</evidence>
<keyword evidence="6" id="KW-1185">Reference proteome</keyword>
<feature type="compositionally biased region" description="Polar residues" evidence="3">
    <location>
        <begin position="230"/>
        <end position="242"/>
    </location>
</feature>
<feature type="region of interest" description="Disordered" evidence="3">
    <location>
        <begin position="219"/>
        <end position="242"/>
    </location>
</feature>
<feature type="region of interest" description="Disordered" evidence="3">
    <location>
        <begin position="112"/>
        <end position="149"/>
    </location>
</feature>
<keyword evidence="1" id="KW-0805">Transcription regulation</keyword>
<evidence type="ECO:0000256" key="4">
    <source>
        <dbReference type="SAM" id="Phobius"/>
    </source>
</evidence>
<feature type="compositionally biased region" description="Polar residues" evidence="3">
    <location>
        <begin position="193"/>
        <end position="203"/>
    </location>
</feature>
<organism evidence="5 6">
    <name type="scientific">Streptomyces ruber</name>
    <dbReference type="NCBI Taxonomy" id="83378"/>
    <lineage>
        <taxon>Bacteria</taxon>
        <taxon>Bacillati</taxon>
        <taxon>Actinomycetota</taxon>
        <taxon>Actinomycetes</taxon>
        <taxon>Kitasatosporales</taxon>
        <taxon>Streptomycetaceae</taxon>
        <taxon>Streptomyces</taxon>
    </lineage>
</organism>
<keyword evidence="4" id="KW-0472">Membrane</keyword>
<dbReference type="Proteomes" id="UP000620156">
    <property type="component" value="Unassembled WGS sequence"/>
</dbReference>
<evidence type="ECO:0000313" key="5">
    <source>
        <dbReference type="EMBL" id="GGQ89745.1"/>
    </source>
</evidence>
<evidence type="ECO:0000256" key="1">
    <source>
        <dbReference type="ARBA" id="ARBA00023015"/>
    </source>
</evidence>
<keyword evidence="2" id="KW-0804">Transcription</keyword>
<keyword evidence="4" id="KW-0812">Transmembrane</keyword>